<keyword evidence="10" id="KW-1185">Reference proteome</keyword>
<keyword evidence="4" id="KW-0479">Metal-binding</keyword>
<comment type="caution">
    <text evidence="9">The sequence shown here is derived from an EMBL/GenBank/DDBJ whole genome shotgun (WGS) entry which is preliminary data.</text>
</comment>
<keyword evidence="3" id="KW-0949">S-adenosyl-L-methionine</keyword>
<dbReference type="CDD" id="cd01335">
    <property type="entry name" value="Radical_SAM"/>
    <property type="match status" value="1"/>
</dbReference>
<evidence type="ECO:0000259" key="8">
    <source>
        <dbReference type="PROSITE" id="PS51918"/>
    </source>
</evidence>
<keyword evidence="5" id="KW-0408">Iron</keyword>
<dbReference type="AlphaFoldDB" id="A0A3A8JB55"/>
<keyword evidence="6" id="KW-0411">Iron-sulfur</keyword>
<evidence type="ECO:0000256" key="2">
    <source>
        <dbReference type="ARBA" id="ARBA00022485"/>
    </source>
</evidence>
<dbReference type="RefSeq" id="WP_120539508.1">
    <property type="nucleotide sequence ID" value="NZ_RAVZ01000021.1"/>
</dbReference>
<evidence type="ECO:0000256" key="1">
    <source>
        <dbReference type="ARBA" id="ARBA00001966"/>
    </source>
</evidence>
<protein>
    <submittedName>
        <fullName evidence="9">Radical SAM protein</fullName>
    </submittedName>
</protein>
<evidence type="ECO:0000256" key="5">
    <source>
        <dbReference type="ARBA" id="ARBA00023004"/>
    </source>
</evidence>
<dbReference type="PIRSF" id="PIRSF037420">
    <property type="entry name" value="PQQ_syn_pqqE"/>
    <property type="match status" value="1"/>
</dbReference>
<name>A0A3A8JB55_9BACT</name>
<sequence length="413" mass="45136">MVKRRLDVGRADYHPAYVVWELTLACDQPCTHCGSRAGTARPGELSTEEALGVVTQLSAMRAREVVLIGGEAYLHPGFLDIIQALKAAGIRPGLTTGGRGITAELASRMAQAGLYAASVSIDGLEPTHDLMRAAKGSFASATAALGFLKTAGVRTAANTNLNRLNQGDLEGLYAHLRTQGIGAWQVQITAPLGRAADRPDLLLQPWDLMDLMPRIDRLKLHARQDRITVMPGNNLGYFGPEEARLRSVHSEGRDHWQGCQAGKYVMGIESNGAVKGCPSLQSAHYVGGNLREQPLERIWNDTPQLAFTRTRTVEDLWGFCRTCPFAETCMAGCSFTAHALFGRPGNNPYCHYRAKARAAEGVRERLLPKAPAPGRPFDHGLFEIVEEPVDAPDPKPELKREYVKTKRWPRPAA</sequence>
<dbReference type="InterPro" id="IPR017200">
    <property type="entry name" value="PqqE-like"/>
</dbReference>
<dbReference type="InterPro" id="IPR058240">
    <property type="entry name" value="rSAM_sf"/>
</dbReference>
<keyword evidence="2" id="KW-0004">4Fe-4S</keyword>
<evidence type="ECO:0000256" key="7">
    <source>
        <dbReference type="SAM" id="MobiDB-lite"/>
    </source>
</evidence>
<dbReference type="SFLD" id="SFLDG01067">
    <property type="entry name" value="SPASM/twitch_domain_containing"/>
    <property type="match status" value="1"/>
</dbReference>
<dbReference type="InterPro" id="IPR013785">
    <property type="entry name" value="Aldolase_TIM"/>
</dbReference>
<dbReference type="PANTHER" id="PTHR11228:SF7">
    <property type="entry name" value="PQQA PEPTIDE CYCLASE"/>
    <property type="match status" value="1"/>
</dbReference>
<feature type="compositionally biased region" description="Basic and acidic residues" evidence="7">
    <location>
        <begin position="392"/>
        <end position="404"/>
    </location>
</feature>
<organism evidence="9 10">
    <name type="scientific">Corallococcus terminator</name>
    <dbReference type="NCBI Taxonomy" id="2316733"/>
    <lineage>
        <taxon>Bacteria</taxon>
        <taxon>Pseudomonadati</taxon>
        <taxon>Myxococcota</taxon>
        <taxon>Myxococcia</taxon>
        <taxon>Myxococcales</taxon>
        <taxon>Cystobacterineae</taxon>
        <taxon>Myxococcaceae</taxon>
        <taxon>Corallococcus</taxon>
    </lineage>
</organism>
<dbReference type="OrthoDB" id="9782387at2"/>
<dbReference type="PANTHER" id="PTHR11228">
    <property type="entry name" value="RADICAL SAM DOMAIN PROTEIN"/>
    <property type="match status" value="1"/>
</dbReference>
<dbReference type="PROSITE" id="PS51918">
    <property type="entry name" value="RADICAL_SAM"/>
    <property type="match status" value="1"/>
</dbReference>
<dbReference type="Proteomes" id="UP000268094">
    <property type="component" value="Unassembled WGS sequence"/>
</dbReference>
<dbReference type="Pfam" id="PF13186">
    <property type="entry name" value="SPASM"/>
    <property type="match status" value="1"/>
</dbReference>
<dbReference type="Gene3D" id="3.20.20.70">
    <property type="entry name" value="Aldolase class I"/>
    <property type="match status" value="1"/>
</dbReference>
<gene>
    <name evidence="9" type="ORF">D7V88_05330</name>
</gene>
<dbReference type="GO" id="GO:0046872">
    <property type="term" value="F:metal ion binding"/>
    <property type="evidence" value="ECO:0007669"/>
    <property type="project" value="UniProtKB-KW"/>
</dbReference>
<dbReference type="Pfam" id="PF04055">
    <property type="entry name" value="Radical_SAM"/>
    <property type="match status" value="1"/>
</dbReference>
<evidence type="ECO:0000313" key="10">
    <source>
        <dbReference type="Proteomes" id="UP000268094"/>
    </source>
</evidence>
<reference evidence="10" key="1">
    <citation type="submission" date="2018-09" db="EMBL/GenBank/DDBJ databases">
        <authorList>
            <person name="Livingstone P.G."/>
            <person name="Whitworth D.E."/>
        </authorList>
    </citation>
    <scope>NUCLEOTIDE SEQUENCE [LARGE SCALE GENOMIC DNA]</scope>
    <source>
        <strain evidence="10">CA054A</strain>
    </source>
</reference>
<feature type="region of interest" description="Disordered" evidence="7">
    <location>
        <begin position="388"/>
        <end position="413"/>
    </location>
</feature>
<dbReference type="EMBL" id="RAVZ01000021">
    <property type="protein sequence ID" value="RKG92685.1"/>
    <property type="molecule type" value="Genomic_DNA"/>
</dbReference>
<evidence type="ECO:0000256" key="6">
    <source>
        <dbReference type="ARBA" id="ARBA00023014"/>
    </source>
</evidence>
<proteinExistence type="predicted"/>
<dbReference type="GO" id="GO:0051539">
    <property type="term" value="F:4 iron, 4 sulfur cluster binding"/>
    <property type="evidence" value="ECO:0007669"/>
    <property type="project" value="UniProtKB-KW"/>
</dbReference>
<dbReference type="SUPFAM" id="SSF102114">
    <property type="entry name" value="Radical SAM enzymes"/>
    <property type="match status" value="1"/>
</dbReference>
<dbReference type="InterPro" id="IPR050377">
    <property type="entry name" value="Radical_SAM_PqqE_MftC-like"/>
</dbReference>
<comment type="cofactor">
    <cofactor evidence="1">
        <name>[4Fe-4S] cluster</name>
        <dbReference type="ChEBI" id="CHEBI:49883"/>
    </cofactor>
</comment>
<dbReference type="SFLD" id="SFLDS00029">
    <property type="entry name" value="Radical_SAM"/>
    <property type="match status" value="1"/>
</dbReference>
<dbReference type="SFLD" id="SFLDG01386">
    <property type="entry name" value="main_SPASM_domain-containing"/>
    <property type="match status" value="1"/>
</dbReference>
<dbReference type="InterPro" id="IPR007197">
    <property type="entry name" value="rSAM"/>
</dbReference>
<accession>A0A3A8JB55</accession>
<dbReference type="NCBIfam" id="TIGR04085">
    <property type="entry name" value="rSAM_more_4Fe4S"/>
    <property type="match status" value="1"/>
</dbReference>
<feature type="domain" description="Radical SAM core" evidence="8">
    <location>
        <begin position="12"/>
        <end position="228"/>
    </location>
</feature>
<dbReference type="GO" id="GO:0003824">
    <property type="term" value="F:catalytic activity"/>
    <property type="evidence" value="ECO:0007669"/>
    <property type="project" value="InterPro"/>
</dbReference>
<evidence type="ECO:0000313" key="9">
    <source>
        <dbReference type="EMBL" id="RKG92685.1"/>
    </source>
</evidence>
<evidence type="ECO:0000256" key="4">
    <source>
        <dbReference type="ARBA" id="ARBA00022723"/>
    </source>
</evidence>
<dbReference type="InterPro" id="IPR023885">
    <property type="entry name" value="4Fe4S-binding_SPASM_dom"/>
</dbReference>
<evidence type="ECO:0000256" key="3">
    <source>
        <dbReference type="ARBA" id="ARBA00022691"/>
    </source>
</evidence>